<evidence type="ECO:0000313" key="2">
    <source>
        <dbReference type="EMBL" id="GMI11324.1"/>
    </source>
</evidence>
<evidence type="ECO:0000256" key="1">
    <source>
        <dbReference type="SAM" id="MobiDB-lite"/>
    </source>
</evidence>
<feature type="region of interest" description="Disordered" evidence="1">
    <location>
        <begin position="195"/>
        <end position="214"/>
    </location>
</feature>
<keyword evidence="3" id="KW-1185">Reference proteome</keyword>
<dbReference type="AlphaFoldDB" id="A0A9W7FFW1"/>
<reference evidence="3" key="1">
    <citation type="journal article" date="2023" name="Commun. Biol.">
        <title>Genome analysis of Parmales, the sister group of diatoms, reveals the evolutionary specialization of diatoms from phago-mixotrophs to photoautotrophs.</title>
        <authorList>
            <person name="Ban H."/>
            <person name="Sato S."/>
            <person name="Yoshikawa S."/>
            <person name="Yamada K."/>
            <person name="Nakamura Y."/>
            <person name="Ichinomiya M."/>
            <person name="Sato N."/>
            <person name="Blanc-Mathieu R."/>
            <person name="Endo H."/>
            <person name="Kuwata A."/>
            <person name="Ogata H."/>
        </authorList>
    </citation>
    <scope>NUCLEOTIDE SEQUENCE [LARGE SCALE GENOMIC DNA]</scope>
    <source>
        <strain evidence="3">NIES 3700</strain>
    </source>
</reference>
<dbReference type="Proteomes" id="UP001165122">
    <property type="component" value="Unassembled WGS sequence"/>
</dbReference>
<name>A0A9W7FFW1_9STRA</name>
<feature type="compositionally biased region" description="Basic and acidic residues" evidence="1">
    <location>
        <begin position="62"/>
        <end position="76"/>
    </location>
</feature>
<evidence type="ECO:0000313" key="3">
    <source>
        <dbReference type="Proteomes" id="UP001165122"/>
    </source>
</evidence>
<accession>A0A9W7FFW1</accession>
<sequence length="303" mass="32312">MVVSRGPMVSVERVVGGESRSPMVSLVGVGPVGEEGDALGDALEEPRATAFDKINEILKKLKDERGVGGRAKKEEVGGGDGGGDLVEGKPQPKKPSSPPKEQVRGGTRSSRTSRFLEKAQAQVVKDEEAEVDVVEKSKLEDEEVKSEAVNIASKLSSSVKKVIQRAPMSSAETKNTPIPVRAGFVGGKILRMGRPGGGVGKKGLEEKAGGGGEGEEEVKMLEQDLMNQLNEQKSQRDNLLNLAKAGGSFRGLGEEWGEQLGGLPFLGKTRGTVFRDRAVDILDEVKKQKLLQAQIGSFSQLDR</sequence>
<organism evidence="2 3">
    <name type="scientific">Triparma laevis f. longispina</name>
    <dbReference type="NCBI Taxonomy" id="1714387"/>
    <lineage>
        <taxon>Eukaryota</taxon>
        <taxon>Sar</taxon>
        <taxon>Stramenopiles</taxon>
        <taxon>Ochrophyta</taxon>
        <taxon>Bolidophyceae</taxon>
        <taxon>Parmales</taxon>
        <taxon>Triparmaceae</taxon>
        <taxon>Triparma</taxon>
    </lineage>
</organism>
<dbReference type="EMBL" id="BRXW01000161">
    <property type="protein sequence ID" value="GMI11324.1"/>
    <property type="molecule type" value="Genomic_DNA"/>
</dbReference>
<feature type="region of interest" description="Disordered" evidence="1">
    <location>
        <begin position="62"/>
        <end position="130"/>
    </location>
</feature>
<proteinExistence type="predicted"/>
<comment type="caution">
    <text evidence="2">The sequence shown here is derived from an EMBL/GenBank/DDBJ whole genome shotgun (WGS) entry which is preliminary data.</text>
</comment>
<gene>
    <name evidence="2" type="ORF">TrLO_g7759</name>
</gene>
<protein>
    <submittedName>
        <fullName evidence="2">Uncharacterized protein</fullName>
    </submittedName>
</protein>
<feature type="compositionally biased region" description="Low complexity" evidence="1">
    <location>
        <begin position="104"/>
        <end position="113"/>
    </location>
</feature>